<dbReference type="Pfam" id="PF05990">
    <property type="entry name" value="DUF900"/>
    <property type="match status" value="1"/>
</dbReference>
<evidence type="ECO:0000313" key="2">
    <source>
        <dbReference type="Proteomes" id="UP000220836"/>
    </source>
</evidence>
<keyword evidence="1" id="KW-0378">Hydrolase</keyword>
<dbReference type="EMBL" id="FXYH01000001">
    <property type="protein sequence ID" value="SMX33344.1"/>
    <property type="molecule type" value="Genomic_DNA"/>
</dbReference>
<dbReference type="RefSeq" id="WP_141467921.1">
    <property type="nucleotide sequence ID" value="NZ_FXYH01000001.1"/>
</dbReference>
<name>A0A238JT36_9RHOB</name>
<reference evidence="1 2" key="1">
    <citation type="submission" date="2017-05" db="EMBL/GenBank/DDBJ databases">
        <authorList>
            <person name="Song R."/>
            <person name="Chenine A.L."/>
            <person name="Ruprecht R.M."/>
        </authorList>
    </citation>
    <scope>NUCLEOTIDE SEQUENCE [LARGE SCALE GENOMIC DNA]</scope>
    <source>
        <strain evidence="1 2">CECT 8663</strain>
    </source>
</reference>
<accession>A0A238JT36</accession>
<proteinExistence type="predicted"/>
<keyword evidence="2" id="KW-1185">Reference proteome</keyword>
<sequence length="321" mass="35859">MVTIALVGCAPRGTFHFEENGQAAHVVQPIYVATNRLRDDDQTQGFFRQDFGDNRDSHVRFARMDISIPPSHTIGRIEWPGHNPPNSNRHFVVQENTLFDGENGFLTDLNHPANSKDVIVFVHGFNVNYAEAVYRLAQVAHDYQSQLPVIAFSWPSAGSSRGYAYDRDSVTFSRDSLETLFSLLARKHRKVYLVAHSMGSQLVVETLRQMSISGNRSALAQFESVTLISPDIDEDVFIQQLRRIDPLPVPFTLMVSQHDRALDISAFLTGKPNRLGTIQSGDRLGDFPVNVVDLSYATGGDRSGHSTAFTSPEVIEALRTW</sequence>
<dbReference type="PANTHER" id="PTHR36513">
    <property type="entry name" value="ABC TRANSMEMBRANE TYPE-1 DOMAIN-CONTAINING PROTEIN"/>
    <property type="match status" value="1"/>
</dbReference>
<organism evidence="1 2">
    <name type="scientific">Pelagimonas varians</name>
    <dbReference type="NCBI Taxonomy" id="696760"/>
    <lineage>
        <taxon>Bacteria</taxon>
        <taxon>Pseudomonadati</taxon>
        <taxon>Pseudomonadota</taxon>
        <taxon>Alphaproteobacteria</taxon>
        <taxon>Rhodobacterales</taxon>
        <taxon>Roseobacteraceae</taxon>
        <taxon>Pelagimonas</taxon>
    </lineage>
</organism>
<dbReference type="InterPro" id="IPR029058">
    <property type="entry name" value="AB_hydrolase_fold"/>
</dbReference>
<dbReference type="OrthoDB" id="9797755at2"/>
<protein>
    <submittedName>
        <fullName evidence="1">Alpha/beta hydrolase family protein</fullName>
    </submittedName>
</protein>
<dbReference type="AlphaFoldDB" id="A0A238JT36"/>
<dbReference type="InterPro" id="IPR014586">
    <property type="entry name" value="UCP033909"/>
</dbReference>
<dbReference type="Proteomes" id="UP000220836">
    <property type="component" value="Unassembled WGS sequence"/>
</dbReference>
<dbReference type="PIRSF" id="PIRSF033909">
    <property type="entry name" value="UCP033909"/>
    <property type="match status" value="1"/>
</dbReference>
<dbReference type="GO" id="GO:0016787">
    <property type="term" value="F:hydrolase activity"/>
    <property type="evidence" value="ECO:0007669"/>
    <property type="project" value="UniProtKB-KW"/>
</dbReference>
<evidence type="ECO:0000313" key="1">
    <source>
        <dbReference type="EMBL" id="SMX33344.1"/>
    </source>
</evidence>
<dbReference type="InterPro" id="IPR010297">
    <property type="entry name" value="DUF900_hydrolase"/>
</dbReference>
<dbReference type="Gene3D" id="3.40.50.1820">
    <property type="entry name" value="alpha/beta hydrolase"/>
    <property type="match status" value="1"/>
</dbReference>
<dbReference type="PANTHER" id="PTHR36513:SF1">
    <property type="entry name" value="TRANSMEMBRANE PROTEIN"/>
    <property type="match status" value="1"/>
</dbReference>
<dbReference type="SUPFAM" id="SSF53474">
    <property type="entry name" value="alpha/beta-Hydrolases"/>
    <property type="match status" value="1"/>
</dbReference>
<gene>
    <name evidence="1" type="ORF">PEV8663_00219</name>
</gene>